<sequence>MPSEFPTNNPDNNPEDSSNKKIRVQHILKGDRKAVTNTMHALYALGYAQISEWSPLQPTDVPGEFITIMTKYFRLR</sequence>
<reference evidence="3" key="1">
    <citation type="submission" date="2016-10" db="EMBL/GenBank/DDBJ databases">
        <title>Comparative genomics uncovers the prolific and rare metabolic potential of the cyanobacterial genus Moorea.</title>
        <authorList>
            <person name="Leao T."/>
            <person name="Castelao G."/>
            <person name="Korobeynikov A."/>
            <person name="Monroe E.A."/>
            <person name="Podell S."/>
            <person name="Glukhov E."/>
            <person name="Allen E."/>
            <person name="Gerwick W.H."/>
            <person name="Gerwick L."/>
        </authorList>
    </citation>
    <scope>NUCLEOTIDE SEQUENCE [LARGE SCALE GENOMIC DNA]</scope>
    <source>
        <strain evidence="3">JHB</strain>
    </source>
</reference>
<evidence type="ECO:0000313" key="3">
    <source>
        <dbReference type="Proteomes" id="UP000176944"/>
    </source>
</evidence>
<accession>A0A1D9FUI3</accession>
<protein>
    <submittedName>
        <fullName evidence="2">Uncharacterized protein</fullName>
    </submittedName>
</protein>
<dbReference type="AlphaFoldDB" id="A0A1D9FUI3"/>
<gene>
    <name evidence="2" type="ORF">BJP36_03060</name>
</gene>
<evidence type="ECO:0000256" key="1">
    <source>
        <dbReference type="SAM" id="MobiDB-lite"/>
    </source>
</evidence>
<dbReference type="Proteomes" id="UP000176944">
    <property type="component" value="Chromosome"/>
</dbReference>
<organism evidence="2 3">
    <name type="scientific">Moorena producens (strain JHB)</name>
    <dbReference type="NCBI Taxonomy" id="1454205"/>
    <lineage>
        <taxon>Bacteria</taxon>
        <taxon>Bacillati</taxon>
        <taxon>Cyanobacteriota</taxon>
        <taxon>Cyanophyceae</taxon>
        <taxon>Coleofasciculales</taxon>
        <taxon>Coleofasciculaceae</taxon>
        <taxon>Moorena</taxon>
    </lineage>
</organism>
<proteinExistence type="predicted"/>
<dbReference type="EMBL" id="CP017708">
    <property type="protein sequence ID" value="AOY79039.1"/>
    <property type="molecule type" value="Genomic_DNA"/>
</dbReference>
<evidence type="ECO:0000313" key="2">
    <source>
        <dbReference type="EMBL" id="AOY79039.1"/>
    </source>
</evidence>
<name>A0A1D9FUI3_MOOP1</name>
<feature type="region of interest" description="Disordered" evidence="1">
    <location>
        <begin position="1"/>
        <end position="22"/>
    </location>
</feature>